<comment type="subcellular location">
    <subcellularLocation>
        <location evidence="1">Cell outer membrane</location>
    </subcellularLocation>
</comment>
<keyword evidence="4" id="KW-0998">Cell outer membrane</keyword>
<gene>
    <name evidence="8" type="ORF">NMK50_08545</name>
</gene>
<dbReference type="RefSeq" id="WP_254770111.1">
    <property type="nucleotide sequence ID" value="NZ_CP101114.1"/>
</dbReference>
<feature type="chain" id="PRO_5045700559" evidence="6">
    <location>
        <begin position="23"/>
        <end position="299"/>
    </location>
</feature>
<evidence type="ECO:0000313" key="8">
    <source>
        <dbReference type="EMBL" id="UTO28201.1"/>
    </source>
</evidence>
<feature type="domain" description="Outer membrane protein beta-barrel" evidence="7">
    <location>
        <begin position="55"/>
        <end position="299"/>
    </location>
</feature>
<dbReference type="SUPFAM" id="SSF56925">
    <property type="entry name" value="OMPA-like"/>
    <property type="match status" value="1"/>
</dbReference>
<dbReference type="PANTHER" id="PTHR34001">
    <property type="entry name" value="BLL7405 PROTEIN"/>
    <property type="match status" value="1"/>
</dbReference>
<protein>
    <submittedName>
        <fullName evidence="8">Porin family protein</fullName>
    </submittedName>
</protein>
<evidence type="ECO:0000256" key="1">
    <source>
        <dbReference type="ARBA" id="ARBA00004442"/>
    </source>
</evidence>
<dbReference type="PANTHER" id="PTHR34001:SF3">
    <property type="entry name" value="BLL7405 PROTEIN"/>
    <property type="match status" value="1"/>
</dbReference>
<evidence type="ECO:0000256" key="4">
    <source>
        <dbReference type="ARBA" id="ARBA00023237"/>
    </source>
</evidence>
<dbReference type="Gene3D" id="2.40.160.20">
    <property type="match status" value="1"/>
</dbReference>
<evidence type="ECO:0000256" key="3">
    <source>
        <dbReference type="ARBA" id="ARBA00023136"/>
    </source>
</evidence>
<dbReference type="EMBL" id="CP101114">
    <property type="protein sequence ID" value="UTO28201.1"/>
    <property type="molecule type" value="Genomic_DNA"/>
</dbReference>
<evidence type="ECO:0000256" key="2">
    <source>
        <dbReference type="ARBA" id="ARBA00022729"/>
    </source>
</evidence>
<name>A0ABY5ES27_9HYPH</name>
<evidence type="ECO:0000256" key="6">
    <source>
        <dbReference type="SAM" id="SignalP"/>
    </source>
</evidence>
<evidence type="ECO:0000313" key="9">
    <source>
        <dbReference type="Proteomes" id="UP001059475"/>
    </source>
</evidence>
<sequence>MNKKYLATASILGFLATSAVQAADTIIPQEPKPAVLVLQGAKRTVSPIIVSQPFSWSGFYLGGQIVSFSSNNSLDYAKDAKTGKWAWIDKSLSPKPSGFVAGLYAGSNFDLGSNLILSVDTDLIWSGRKSVEKGDERKILNNDALNSINAVLKEAGLPIKRPGAPDETIPNIGDIVESSVTLKETWSGATRVRMGFASGCVMPYVAGGVAYMQMQYIMSILSKSQEDPTFIFASGDVLDESKTMVGYTLGGGIDLAMTDNVIMRAEYRYSHFGKTKFADDKLEISSKTNNFRIGIAYKF</sequence>
<dbReference type="InterPro" id="IPR027385">
    <property type="entry name" value="Beta-barrel_OMP"/>
</dbReference>
<keyword evidence="3" id="KW-0472">Membrane</keyword>
<comment type="similarity">
    <text evidence="5">Belongs to the Omp25/RopB family.</text>
</comment>
<reference evidence="8" key="1">
    <citation type="submission" date="2022-07" db="EMBL/GenBank/DDBJ databases">
        <title>First report of Bartonella spp. in marsupials in Brazil, with a description of Bartonella harrusi sp. nov. and new proposal for taxonomic reclassification of species of the genus Bartonella.</title>
        <authorList>
            <person name="Amaral R.B."/>
        </authorList>
    </citation>
    <scope>NUCLEOTIDE SEQUENCE</scope>
    <source>
        <strain evidence="8">117A</strain>
    </source>
</reference>
<keyword evidence="2 6" id="KW-0732">Signal</keyword>
<evidence type="ECO:0000256" key="5">
    <source>
        <dbReference type="ARBA" id="ARBA00038306"/>
    </source>
</evidence>
<keyword evidence="9" id="KW-1185">Reference proteome</keyword>
<dbReference type="InterPro" id="IPR051692">
    <property type="entry name" value="OMP-like"/>
</dbReference>
<dbReference type="Pfam" id="PF13505">
    <property type="entry name" value="OMP_b-brl"/>
    <property type="match status" value="1"/>
</dbReference>
<accession>A0ABY5ES27</accession>
<organism evidence="8 9">
    <name type="scientific">Bartonella harrusi</name>
    <dbReference type="NCBI Taxonomy" id="2961895"/>
    <lineage>
        <taxon>Bacteria</taxon>
        <taxon>Pseudomonadati</taxon>
        <taxon>Pseudomonadota</taxon>
        <taxon>Alphaproteobacteria</taxon>
        <taxon>Hyphomicrobiales</taxon>
        <taxon>Bartonellaceae</taxon>
        <taxon>Bartonella</taxon>
    </lineage>
</organism>
<dbReference type="InterPro" id="IPR011250">
    <property type="entry name" value="OMP/PagP_B-barrel"/>
</dbReference>
<feature type="signal peptide" evidence="6">
    <location>
        <begin position="1"/>
        <end position="22"/>
    </location>
</feature>
<evidence type="ECO:0000259" key="7">
    <source>
        <dbReference type="Pfam" id="PF13505"/>
    </source>
</evidence>
<dbReference type="Proteomes" id="UP001059475">
    <property type="component" value="Chromosome"/>
</dbReference>
<proteinExistence type="inferred from homology"/>